<feature type="transmembrane region" description="Helical" evidence="9">
    <location>
        <begin position="113"/>
        <end position="134"/>
    </location>
</feature>
<feature type="region of interest" description="Disordered" evidence="8">
    <location>
        <begin position="479"/>
        <end position="525"/>
    </location>
</feature>
<name>A0A4Z1NVH6_9PEZI</name>
<comment type="subunit">
    <text evidence="4">Homooligomer.</text>
</comment>
<comment type="subcellular location">
    <subcellularLocation>
        <location evidence="2">Endoplasmic reticulum membrane</location>
        <topology evidence="2">Multi-pass membrane protein</topology>
    </subcellularLocation>
</comment>
<dbReference type="SUPFAM" id="SSF103481">
    <property type="entry name" value="Multidrug resistance efflux transporter EmrE"/>
    <property type="match status" value="2"/>
</dbReference>
<evidence type="ECO:0000256" key="5">
    <source>
        <dbReference type="ARBA" id="ARBA00022692"/>
    </source>
</evidence>
<keyword evidence="12" id="KW-1185">Reference proteome</keyword>
<feature type="domain" description="Sugar phosphate transporter" evidence="10">
    <location>
        <begin position="112"/>
        <end position="433"/>
    </location>
</feature>
<evidence type="ECO:0000256" key="2">
    <source>
        <dbReference type="ARBA" id="ARBA00004477"/>
    </source>
</evidence>
<feature type="compositionally biased region" description="Polar residues" evidence="8">
    <location>
        <begin position="508"/>
        <end position="517"/>
    </location>
</feature>
<dbReference type="STRING" id="86259.A0A4Z1NVH6"/>
<evidence type="ECO:0000256" key="8">
    <source>
        <dbReference type="SAM" id="MobiDB-lite"/>
    </source>
</evidence>
<gene>
    <name evidence="11" type="ORF">E6O75_ATG07421</name>
</gene>
<feature type="compositionally biased region" description="Basic and acidic residues" evidence="8">
    <location>
        <begin position="27"/>
        <end position="48"/>
    </location>
</feature>
<feature type="transmembrane region" description="Helical" evidence="9">
    <location>
        <begin position="374"/>
        <end position="395"/>
    </location>
</feature>
<keyword evidence="5 9" id="KW-0812">Transmembrane</keyword>
<evidence type="ECO:0000313" key="11">
    <source>
        <dbReference type="EMBL" id="TID19961.1"/>
    </source>
</evidence>
<evidence type="ECO:0000259" key="10">
    <source>
        <dbReference type="Pfam" id="PF03151"/>
    </source>
</evidence>
<dbReference type="InterPro" id="IPR004853">
    <property type="entry name" value="Sugar_P_trans_dom"/>
</dbReference>
<organism evidence="11 12">
    <name type="scientific">Venturia nashicola</name>
    <dbReference type="NCBI Taxonomy" id="86259"/>
    <lineage>
        <taxon>Eukaryota</taxon>
        <taxon>Fungi</taxon>
        <taxon>Dikarya</taxon>
        <taxon>Ascomycota</taxon>
        <taxon>Pezizomycotina</taxon>
        <taxon>Dothideomycetes</taxon>
        <taxon>Pleosporomycetidae</taxon>
        <taxon>Venturiales</taxon>
        <taxon>Venturiaceae</taxon>
        <taxon>Venturia</taxon>
    </lineage>
</organism>
<comment type="caution">
    <text evidence="11">The sequence shown here is derived from an EMBL/GenBank/DDBJ whole genome shotgun (WGS) entry which is preliminary data.</text>
</comment>
<accession>A0A4Z1NVH6</accession>
<feature type="region of interest" description="Disordered" evidence="8">
    <location>
        <begin position="27"/>
        <end position="79"/>
    </location>
</feature>
<dbReference type="PANTHER" id="PTHR11132">
    <property type="entry name" value="SOLUTE CARRIER FAMILY 35"/>
    <property type="match status" value="1"/>
</dbReference>
<evidence type="ECO:0000256" key="3">
    <source>
        <dbReference type="ARBA" id="ARBA00010425"/>
    </source>
</evidence>
<evidence type="ECO:0000256" key="1">
    <source>
        <dbReference type="ARBA" id="ARBA00003420"/>
    </source>
</evidence>
<feature type="transmembrane region" description="Helical" evidence="9">
    <location>
        <begin position="314"/>
        <end position="333"/>
    </location>
</feature>
<protein>
    <submittedName>
        <fullName evidence="11">ER to Golgi transport protein-like protein</fullName>
    </submittedName>
</protein>
<keyword evidence="6 9" id="KW-1133">Transmembrane helix</keyword>
<sequence>MYTNMENAPEKFPAFAPDAAHSLYEESAYRNDSPAREVRKSVDGDRWQPRRSSRAQRLTLNGAPLHSQAGPSRHGRQKSLGEAIRTIRTRSGSVTQNAHEIADALKAPVSPKLVILCSVWYGTSMLANTSAGQILKTFPKPVTLTIIQFAFVTSWCLFLSWLSRVYPGLKNHIPALRNGIRPPSKELIQTTLPLTGFMIGGHILTSDAMSRIPVSLVHTIKGLSPLFTVFAYRVFLKTRHSYATYLSLIPLTAGVILACSTQFSTNFLGLFSALCSAMLFVTQNIVSKQMFNDAAAAEHDGGQMKANKPDKLNLLCYSSALALCVTAPIWLWSEGFTIIGDFLHDASIDLARKPGTFDHGRLALEYVFNGTFHFAQSLVAFTLLSMVSPVTYSVASLIKRVFVILFAIVWFGNQVTGVQGIGIALTFLGLYLYDRTSDASKAERKARLVQMHATPLLPLHEKPFESPVFEHSPAMSHSPAFDGGVDKRHDAAGPGGTSNGWLPPGTKAQDTWSSNDVRGQHVAVT</sequence>
<comment type="function">
    <text evidence="1">Involved in the import of GDP-mannose from the cytoplasm into the Golgi lumen.</text>
</comment>
<evidence type="ECO:0000256" key="4">
    <source>
        <dbReference type="ARBA" id="ARBA00011182"/>
    </source>
</evidence>
<evidence type="ECO:0000256" key="6">
    <source>
        <dbReference type="ARBA" id="ARBA00022989"/>
    </source>
</evidence>
<proteinExistence type="inferred from homology"/>
<feature type="transmembrane region" description="Helical" evidence="9">
    <location>
        <begin position="269"/>
        <end position="286"/>
    </location>
</feature>
<dbReference type="AlphaFoldDB" id="A0A4Z1NVH6"/>
<dbReference type="EMBL" id="SNSC02000011">
    <property type="protein sequence ID" value="TID19961.1"/>
    <property type="molecule type" value="Genomic_DNA"/>
</dbReference>
<feature type="transmembrane region" description="Helical" evidence="9">
    <location>
        <begin position="242"/>
        <end position="263"/>
    </location>
</feature>
<evidence type="ECO:0000313" key="12">
    <source>
        <dbReference type="Proteomes" id="UP000298493"/>
    </source>
</evidence>
<reference evidence="11 12" key="1">
    <citation type="submission" date="2019-04" db="EMBL/GenBank/DDBJ databases">
        <title>High contiguity whole genome sequence and gene annotation resource for two Venturia nashicola isolates.</title>
        <authorList>
            <person name="Prokchorchik M."/>
            <person name="Won K."/>
            <person name="Lee Y."/>
            <person name="Choi E.D."/>
            <person name="Segonzac C."/>
            <person name="Sohn K.H."/>
        </authorList>
    </citation>
    <scope>NUCLEOTIDE SEQUENCE [LARGE SCALE GENOMIC DNA]</scope>
    <source>
        <strain evidence="11 12">PRI2</strain>
    </source>
</reference>
<feature type="transmembrane region" description="Helical" evidence="9">
    <location>
        <begin position="146"/>
        <end position="166"/>
    </location>
</feature>
<feature type="transmembrane region" description="Helical" evidence="9">
    <location>
        <begin position="402"/>
        <end position="433"/>
    </location>
</feature>
<keyword evidence="7 9" id="KW-0472">Membrane</keyword>
<dbReference type="InterPro" id="IPR037185">
    <property type="entry name" value="EmrE-like"/>
</dbReference>
<dbReference type="InterPro" id="IPR050186">
    <property type="entry name" value="TPT_transporter"/>
</dbReference>
<comment type="similarity">
    <text evidence="3">Belongs to the TPT transporter family. SLC35D subfamily.</text>
</comment>
<dbReference type="OrthoDB" id="1588579at2759"/>
<dbReference type="Pfam" id="PF03151">
    <property type="entry name" value="TPT"/>
    <property type="match status" value="1"/>
</dbReference>
<evidence type="ECO:0000256" key="7">
    <source>
        <dbReference type="ARBA" id="ARBA00023136"/>
    </source>
</evidence>
<dbReference type="Proteomes" id="UP000298493">
    <property type="component" value="Unassembled WGS sequence"/>
</dbReference>
<dbReference type="GO" id="GO:0005789">
    <property type="term" value="C:endoplasmic reticulum membrane"/>
    <property type="evidence" value="ECO:0007669"/>
    <property type="project" value="UniProtKB-SubCell"/>
</dbReference>
<evidence type="ECO:0000256" key="9">
    <source>
        <dbReference type="SAM" id="Phobius"/>
    </source>
</evidence>